<dbReference type="EMBL" id="GBXM01041083">
    <property type="protein sequence ID" value="JAH67494.1"/>
    <property type="molecule type" value="Transcribed_RNA"/>
</dbReference>
<evidence type="ECO:0000313" key="1">
    <source>
        <dbReference type="EMBL" id="JAH71520.1"/>
    </source>
</evidence>
<dbReference type="AlphaFoldDB" id="A0A0E9V258"/>
<reference evidence="1" key="2">
    <citation type="journal article" date="2015" name="Fish Shellfish Immunol.">
        <title>Early steps in the European eel (Anguilla anguilla)-Vibrio vulnificus interaction in the gills: Role of the RtxA13 toxin.</title>
        <authorList>
            <person name="Callol A."/>
            <person name="Pajuelo D."/>
            <person name="Ebbesson L."/>
            <person name="Teles M."/>
            <person name="MacKenzie S."/>
            <person name="Amaro C."/>
        </authorList>
    </citation>
    <scope>NUCLEOTIDE SEQUENCE</scope>
</reference>
<accession>A0A0E9V258</accession>
<reference evidence="1" key="1">
    <citation type="submission" date="2014-11" db="EMBL/GenBank/DDBJ databases">
        <authorList>
            <person name="Amaro Gonzalez C."/>
        </authorList>
    </citation>
    <scope>NUCLEOTIDE SEQUENCE</scope>
</reference>
<sequence>MEFHFCSENYLYPPAFLVCLPVGRAFYSSLERLCHPLIF</sequence>
<name>A0A0E9V258_ANGAN</name>
<organism evidence="1">
    <name type="scientific">Anguilla anguilla</name>
    <name type="common">European freshwater eel</name>
    <name type="synonym">Muraena anguilla</name>
    <dbReference type="NCBI Taxonomy" id="7936"/>
    <lineage>
        <taxon>Eukaryota</taxon>
        <taxon>Metazoa</taxon>
        <taxon>Chordata</taxon>
        <taxon>Craniata</taxon>
        <taxon>Vertebrata</taxon>
        <taxon>Euteleostomi</taxon>
        <taxon>Actinopterygii</taxon>
        <taxon>Neopterygii</taxon>
        <taxon>Teleostei</taxon>
        <taxon>Anguilliformes</taxon>
        <taxon>Anguillidae</taxon>
        <taxon>Anguilla</taxon>
    </lineage>
</organism>
<protein>
    <submittedName>
        <fullName evidence="1">Uncharacterized protein</fullName>
    </submittedName>
</protein>
<proteinExistence type="predicted"/>
<dbReference type="EMBL" id="GBXM01037057">
    <property type="protein sequence ID" value="JAH71520.1"/>
    <property type="molecule type" value="Transcribed_RNA"/>
</dbReference>